<protein>
    <submittedName>
        <fullName evidence="2">Uncharacterized protein</fullName>
    </submittedName>
</protein>
<proteinExistence type="predicted"/>
<evidence type="ECO:0000313" key="3">
    <source>
        <dbReference type="Proteomes" id="UP000011996"/>
    </source>
</evidence>
<dbReference type="Proteomes" id="UP000011996">
    <property type="component" value="Unassembled WGS sequence"/>
</dbReference>
<sequence length="45" mass="4814">MRGHSNISHSALAPVSTTQPVRTDTDSASTDLEVHPTVIEPQNCL</sequence>
<evidence type="ECO:0000256" key="1">
    <source>
        <dbReference type="SAM" id="MobiDB-lite"/>
    </source>
</evidence>
<feature type="compositionally biased region" description="Polar residues" evidence="1">
    <location>
        <begin position="1"/>
        <end position="30"/>
    </location>
</feature>
<feature type="region of interest" description="Disordered" evidence="1">
    <location>
        <begin position="1"/>
        <end position="45"/>
    </location>
</feature>
<dbReference type="STRING" id="1263868.RESH_02373"/>
<gene>
    <name evidence="2" type="ORF">RESH_02373</name>
</gene>
<name>M5SLG0_9BACT</name>
<comment type="caution">
    <text evidence="2">The sequence shown here is derived from an EMBL/GenBank/DDBJ whole genome shotgun (WGS) entry which is preliminary data.</text>
</comment>
<evidence type="ECO:0000313" key="2">
    <source>
        <dbReference type="EMBL" id="EMI27069.1"/>
    </source>
</evidence>
<reference evidence="2 3" key="1">
    <citation type="journal article" date="2013" name="Mar. Genomics">
        <title>Expression of sulfatases in Rhodopirellula baltica and the diversity of sulfatases in the genus Rhodopirellula.</title>
        <authorList>
            <person name="Wegner C.E."/>
            <person name="Richter-Heitmann T."/>
            <person name="Klindworth A."/>
            <person name="Klockow C."/>
            <person name="Richter M."/>
            <person name="Achstetter T."/>
            <person name="Glockner F.O."/>
            <person name="Harder J."/>
        </authorList>
    </citation>
    <scope>NUCLEOTIDE SEQUENCE [LARGE SCALE GENOMIC DNA]</scope>
    <source>
        <strain evidence="2 3">SH398</strain>
    </source>
</reference>
<dbReference type="AlphaFoldDB" id="M5SLG0"/>
<dbReference type="PATRIC" id="fig|1263868.3.peg.2578"/>
<dbReference type="EMBL" id="ANOF01000073">
    <property type="protein sequence ID" value="EMI27069.1"/>
    <property type="molecule type" value="Genomic_DNA"/>
</dbReference>
<accession>M5SLG0</accession>
<organism evidence="2 3">
    <name type="scientific">Rhodopirellula europaea SH398</name>
    <dbReference type="NCBI Taxonomy" id="1263868"/>
    <lineage>
        <taxon>Bacteria</taxon>
        <taxon>Pseudomonadati</taxon>
        <taxon>Planctomycetota</taxon>
        <taxon>Planctomycetia</taxon>
        <taxon>Pirellulales</taxon>
        <taxon>Pirellulaceae</taxon>
        <taxon>Rhodopirellula</taxon>
    </lineage>
</organism>